<dbReference type="GO" id="GO:0022857">
    <property type="term" value="F:transmembrane transporter activity"/>
    <property type="evidence" value="ECO:0007669"/>
    <property type="project" value="InterPro"/>
</dbReference>
<keyword evidence="5 6" id="KW-0472">Membrane</keyword>
<feature type="transmembrane region" description="Helical" evidence="6">
    <location>
        <begin position="256"/>
        <end position="277"/>
    </location>
</feature>
<feature type="transmembrane region" description="Helical" evidence="6">
    <location>
        <begin position="219"/>
        <end position="236"/>
    </location>
</feature>
<feature type="transmembrane region" description="Helical" evidence="6">
    <location>
        <begin position="289"/>
        <end position="308"/>
    </location>
</feature>
<dbReference type="EMBL" id="JPVQ01000004">
    <property type="protein sequence ID" value="KGR91763.1"/>
    <property type="molecule type" value="Genomic_DNA"/>
</dbReference>
<dbReference type="PANTHER" id="PTHR43129:SF1">
    <property type="entry name" value="FOSMIDOMYCIN RESISTANCE PROTEIN"/>
    <property type="match status" value="1"/>
</dbReference>
<reference evidence="8 9" key="1">
    <citation type="submission" date="2014-02" db="EMBL/GenBank/DDBJ databases">
        <title>Draft genome sequence of Lysinibacillus massiliensis CCUG 49529.</title>
        <authorList>
            <person name="Zhang F."/>
            <person name="Wang G."/>
            <person name="Zhang L."/>
        </authorList>
    </citation>
    <scope>NUCLEOTIDE SEQUENCE [LARGE SCALE GENOMIC DNA]</scope>
    <source>
        <strain evidence="8 9">CCUG 49529</strain>
    </source>
</reference>
<feature type="transmembrane region" description="Helical" evidence="6">
    <location>
        <begin position="12"/>
        <end position="32"/>
    </location>
</feature>
<evidence type="ECO:0000256" key="4">
    <source>
        <dbReference type="ARBA" id="ARBA00022989"/>
    </source>
</evidence>
<keyword evidence="2" id="KW-0813">Transport</keyword>
<feature type="transmembrane region" description="Helical" evidence="6">
    <location>
        <begin position="346"/>
        <end position="369"/>
    </location>
</feature>
<dbReference type="GO" id="GO:0005886">
    <property type="term" value="C:plasma membrane"/>
    <property type="evidence" value="ECO:0007669"/>
    <property type="project" value="UniProtKB-SubCell"/>
</dbReference>
<comment type="subcellular location">
    <subcellularLocation>
        <location evidence="1">Cell membrane</location>
        <topology evidence="1">Multi-pass membrane protein</topology>
    </subcellularLocation>
</comment>
<sequence length="402" mass="43745">MSEKQATQNNPIYPIMIAIGVAHLINDTMQSVVPAMFPIFERDLGLSFTQLGVITFVLNMVSSALQPVIGFVSDKKPMPYALPIGMMSAFVGILMLVLSGQYWMIIIAVVFLGFGSAIFHPEGSRVSFMAAGNKRGLSQSIYQVGGNSGQALAPLISAFVLDSLGQHGAAIVLLLAAIGIAILLKISRWYIRQLEAERTSQKKKKILISSLPPLTKKQVSFAIILLLIIIFARSFYTTNITSFYVFYLMDHYGLTLQFGQVLIFIFMAFGVVGTFFGGSLSDRIGRKNVILLSVVVPMPFCLILPYMPLWLVPVVLIIIGTLIMISFSVTVIYAQELVPTKIGTMAGLTTGFAFGMGAIGGVIIGFLLDNIGIDTTMKIISFLPLILIVAFLLPKDKVEKLA</sequence>
<evidence type="ECO:0000256" key="3">
    <source>
        <dbReference type="ARBA" id="ARBA00022692"/>
    </source>
</evidence>
<evidence type="ECO:0000256" key="1">
    <source>
        <dbReference type="ARBA" id="ARBA00004651"/>
    </source>
</evidence>
<feature type="transmembrane region" description="Helical" evidence="6">
    <location>
        <begin position="77"/>
        <end position="96"/>
    </location>
</feature>
<feature type="transmembrane region" description="Helical" evidence="6">
    <location>
        <begin position="44"/>
        <end position="65"/>
    </location>
</feature>
<evidence type="ECO:0000256" key="6">
    <source>
        <dbReference type="SAM" id="Phobius"/>
    </source>
</evidence>
<dbReference type="Gene3D" id="1.20.1250.20">
    <property type="entry name" value="MFS general substrate transporter like domains"/>
    <property type="match status" value="2"/>
</dbReference>
<organism evidence="8 9">
    <name type="scientific">Ureibacillus massiliensis 4400831 = CIP 108448 = CCUG 49529</name>
    <dbReference type="NCBI Taxonomy" id="1211035"/>
    <lineage>
        <taxon>Bacteria</taxon>
        <taxon>Bacillati</taxon>
        <taxon>Bacillota</taxon>
        <taxon>Bacilli</taxon>
        <taxon>Bacillales</taxon>
        <taxon>Caryophanaceae</taxon>
        <taxon>Ureibacillus</taxon>
    </lineage>
</organism>
<proteinExistence type="predicted"/>
<evidence type="ECO:0000313" key="9">
    <source>
        <dbReference type="Proteomes" id="UP000030595"/>
    </source>
</evidence>
<dbReference type="CDD" id="cd17478">
    <property type="entry name" value="MFS_FsR"/>
    <property type="match status" value="1"/>
</dbReference>
<feature type="domain" description="Major facilitator superfamily (MFS) profile" evidence="7">
    <location>
        <begin position="15"/>
        <end position="399"/>
    </location>
</feature>
<feature type="transmembrane region" description="Helical" evidence="6">
    <location>
        <begin position="314"/>
        <end position="334"/>
    </location>
</feature>
<dbReference type="SUPFAM" id="SSF103473">
    <property type="entry name" value="MFS general substrate transporter"/>
    <property type="match status" value="1"/>
</dbReference>
<dbReference type="Proteomes" id="UP000030595">
    <property type="component" value="Unassembled WGS sequence"/>
</dbReference>
<dbReference type="OrthoDB" id="9770492at2"/>
<dbReference type="PROSITE" id="PS50850">
    <property type="entry name" value="MFS"/>
    <property type="match status" value="1"/>
</dbReference>
<evidence type="ECO:0000259" key="7">
    <source>
        <dbReference type="PROSITE" id="PS50850"/>
    </source>
</evidence>
<dbReference type="Pfam" id="PF07690">
    <property type="entry name" value="MFS_1"/>
    <property type="match status" value="1"/>
</dbReference>
<feature type="transmembrane region" description="Helical" evidence="6">
    <location>
        <begin position="167"/>
        <end position="184"/>
    </location>
</feature>
<dbReference type="RefSeq" id="WP_036172709.1">
    <property type="nucleotide sequence ID" value="NZ_AVCZ01000004.1"/>
</dbReference>
<accession>A0A0A3J9C1</accession>
<dbReference type="PANTHER" id="PTHR43129">
    <property type="entry name" value="FOSMIDOMYCIN RESISTANCE PROTEIN"/>
    <property type="match status" value="1"/>
</dbReference>
<feature type="transmembrane region" description="Helical" evidence="6">
    <location>
        <begin position="375"/>
        <end position="393"/>
    </location>
</feature>
<keyword evidence="9" id="KW-1185">Reference proteome</keyword>
<comment type="caution">
    <text evidence="8">The sequence shown here is derived from an EMBL/GenBank/DDBJ whole genome shotgun (WGS) entry which is preliminary data.</text>
</comment>
<evidence type="ECO:0000256" key="5">
    <source>
        <dbReference type="ARBA" id="ARBA00023136"/>
    </source>
</evidence>
<dbReference type="AlphaFoldDB" id="A0A0A3J9C1"/>
<dbReference type="InterPro" id="IPR011701">
    <property type="entry name" value="MFS"/>
</dbReference>
<feature type="transmembrane region" description="Helical" evidence="6">
    <location>
        <begin position="102"/>
        <end position="120"/>
    </location>
</feature>
<dbReference type="InterPro" id="IPR020846">
    <property type="entry name" value="MFS_dom"/>
</dbReference>
<dbReference type="eggNOG" id="COG2223">
    <property type="taxonomic scope" value="Bacteria"/>
</dbReference>
<name>A0A0A3J9C1_9BACL</name>
<keyword evidence="3 6" id="KW-0812">Transmembrane</keyword>
<protein>
    <submittedName>
        <fullName evidence="8">Fosmidomycin resistance protein</fullName>
    </submittedName>
</protein>
<keyword evidence="4 6" id="KW-1133">Transmembrane helix</keyword>
<dbReference type="InterPro" id="IPR036259">
    <property type="entry name" value="MFS_trans_sf"/>
</dbReference>
<gene>
    <name evidence="8" type="ORF">CD30_04080</name>
</gene>
<evidence type="ECO:0000313" key="8">
    <source>
        <dbReference type="EMBL" id="KGR91763.1"/>
    </source>
</evidence>
<evidence type="ECO:0000256" key="2">
    <source>
        <dbReference type="ARBA" id="ARBA00022448"/>
    </source>
</evidence>